<dbReference type="InterPro" id="IPR001444">
    <property type="entry name" value="Flag_bb_rod_N"/>
</dbReference>
<dbReference type="InterPro" id="IPR037925">
    <property type="entry name" value="FlgE/F/G-like"/>
</dbReference>
<dbReference type="InterPro" id="IPR012834">
    <property type="entry name" value="FlgG_G_neg"/>
</dbReference>
<evidence type="ECO:0000256" key="4">
    <source>
        <dbReference type="ARBA" id="ARBA00023143"/>
    </source>
</evidence>
<comment type="caution">
    <text evidence="11">The sequence shown here is derived from an EMBL/GenBank/DDBJ whole genome shotgun (WGS) entry which is preliminary data.</text>
</comment>
<keyword evidence="11" id="KW-0966">Cell projection</keyword>
<evidence type="ECO:0000256" key="6">
    <source>
        <dbReference type="NCBIfam" id="TIGR02488"/>
    </source>
</evidence>
<protein>
    <recommendedName>
        <fullName evidence="3 6">Flagellar basal-body rod protein FlgG</fullName>
    </recommendedName>
    <alternativeName>
        <fullName evidence="5 7">Distal rod protein</fullName>
    </alternativeName>
</protein>
<reference evidence="11 12" key="1">
    <citation type="submission" date="2018-12" db="EMBL/GenBank/DDBJ databases">
        <authorList>
            <person name="Yang Y."/>
        </authorList>
    </citation>
    <scope>NUCLEOTIDE SEQUENCE [LARGE SCALE GENOMIC DNA]</scope>
    <source>
        <strain evidence="11 12">L-25-5w-1</strain>
    </source>
</reference>
<comment type="similarity">
    <text evidence="2 7">Belongs to the flagella basal body rod proteins family.</text>
</comment>
<keyword evidence="4 7" id="KW-0975">Bacterial flagellum</keyword>
<dbReference type="AlphaFoldDB" id="A0A3S0L1C6"/>
<dbReference type="RefSeq" id="WP_126611081.1">
    <property type="nucleotide sequence ID" value="NZ_JBHUCY010000064.1"/>
</dbReference>
<dbReference type="InterPro" id="IPR010930">
    <property type="entry name" value="Flg_bb/hook_C_dom"/>
</dbReference>
<accession>A0A3S0L1C6</accession>
<feature type="domain" description="Flagellar hook protein FlgE/F/G-like D1" evidence="10">
    <location>
        <begin position="96"/>
        <end position="158"/>
    </location>
</feature>
<keyword evidence="12" id="KW-1185">Reference proteome</keyword>
<dbReference type="Proteomes" id="UP000277007">
    <property type="component" value="Unassembled WGS sequence"/>
</dbReference>
<dbReference type="PANTHER" id="PTHR30435:SF19">
    <property type="entry name" value="FLAGELLAR BASAL-BODY ROD PROTEIN FLGG"/>
    <property type="match status" value="1"/>
</dbReference>
<comment type="subcellular location">
    <subcellularLocation>
        <location evidence="1 7">Bacterial flagellum basal body</location>
    </subcellularLocation>
</comment>
<evidence type="ECO:0000256" key="7">
    <source>
        <dbReference type="RuleBase" id="RU362116"/>
    </source>
</evidence>
<evidence type="ECO:0000256" key="1">
    <source>
        <dbReference type="ARBA" id="ARBA00004117"/>
    </source>
</evidence>
<gene>
    <name evidence="11" type="primary">flgG</name>
    <name evidence="11" type="ORF">EJ903_00395</name>
</gene>
<name>A0A3S0L1C6_9PROT</name>
<dbReference type="EMBL" id="RXMA01000001">
    <property type="protein sequence ID" value="RTR24281.1"/>
    <property type="molecule type" value="Genomic_DNA"/>
</dbReference>
<evidence type="ECO:0000259" key="8">
    <source>
        <dbReference type="Pfam" id="PF00460"/>
    </source>
</evidence>
<keyword evidence="11" id="KW-0282">Flagellum</keyword>
<dbReference type="Pfam" id="PF06429">
    <property type="entry name" value="Flg_bbr_C"/>
    <property type="match status" value="1"/>
</dbReference>
<dbReference type="OrthoDB" id="9804559at2"/>
<evidence type="ECO:0000256" key="3">
    <source>
        <dbReference type="ARBA" id="ARBA00017948"/>
    </source>
</evidence>
<dbReference type="Pfam" id="PF00460">
    <property type="entry name" value="Flg_bb_rod"/>
    <property type="match status" value="1"/>
</dbReference>
<dbReference type="PANTHER" id="PTHR30435">
    <property type="entry name" value="FLAGELLAR PROTEIN"/>
    <property type="match status" value="1"/>
</dbReference>
<comment type="subunit">
    <text evidence="7">The basal body constitutes a major portion of the flagellar organelle and consists of four rings (L,P,S, and M) mounted on a central rod. The rod consists of about 26 subunits of FlgG in the distal portion, and FlgB, FlgC and FlgF are thought to build up the proximal portion of the rod with about 6 subunits each.</text>
</comment>
<keyword evidence="11" id="KW-0969">Cilium</keyword>
<dbReference type="NCBIfam" id="TIGR03506">
    <property type="entry name" value="FlgEFG_subfam"/>
    <property type="match status" value="2"/>
</dbReference>
<organism evidence="11 12">
    <name type="scientific">Azospirillum griseum</name>
    <dbReference type="NCBI Taxonomy" id="2496639"/>
    <lineage>
        <taxon>Bacteria</taxon>
        <taxon>Pseudomonadati</taxon>
        <taxon>Pseudomonadota</taxon>
        <taxon>Alphaproteobacteria</taxon>
        <taxon>Rhodospirillales</taxon>
        <taxon>Azospirillaceae</taxon>
        <taxon>Azospirillum</taxon>
    </lineage>
</organism>
<dbReference type="Pfam" id="PF22692">
    <property type="entry name" value="LlgE_F_G_D1"/>
    <property type="match status" value="1"/>
</dbReference>
<evidence type="ECO:0000256" key="5">
    <source>
        <dbReference type="ARBA" id="ARBA00032912"/>
    </source>
</evidence>
<sequence>MRSLAIGATGMIAQQLNVETISNNIANSTTTGFKKQRAEFQDLLYQNFRRIGSTSSDAGTVVPTGVQVGAGVRVAAVARVLEQGNLTITDNKLDVAINGSGYFQITMPSGDTSYTRAGNFKLSPEGVIVTADGYPVQPNITIPTNAVDVAINPSGEVLVKLDGQTATQNVGQLQLATFANAAGLEAIGDNLFLETAASGQSVTGNPGAPGFGRLTQGALETSNVNVVQEITTLITAQRAYEMNSKVIKTTDEMMQQAGQMK</sequence>
<evidence type="ECO:0000313" key="12">
    <source>
        <dbReference type="Proteomes" id="UP000277007"/>
    </source>
</evidence>
<proteinExistence type="inferred from homology"/>
<dbReference type="InterPro" id="IPR020013">
    <property type="entry name" value="Flagellar_FlgE/F/G"/>
</dbReference>
<dbReference type="GO" id="GO:0071978">
    <property type="term" value="P:bacterial-type flagellum-dependent swarming motility"/>
    <property type="evidence" value="ECO:0007669"/>
    <property type="project" value="TreeGrafter"/>
</dbReference>
<dbReference type="NCBIfam" id="TIGR02488">
    <property type="entry name" value="flgG_G_neg"/>
    <property type="match status" value="1"/>
</dbReference>
<feature type="domain" description="Flagellar basal-body/hook protein C-terminal" evidence="9">
    <location>
        <begin position="216"/>
        <end position="259"/>
    </location>
</feature>
<dbReference type="GO" id="GO:0009426">
    <property type="term" value="C:bacterial-type flagellum basal body, distal rod"/>
    <property type="evidence" value="ECO:0007669"/>
    <property type="project" value="UniProtKB-UniRule"/>
</dbReference>
<evidence type="ECO:0000313" key="11">
    <source>
        <dbReference type="EMBL" id="RTR24281.1"/>
    </source>
</evidence>
<evidence type="ECO:0000256" key="2">
    <source>
        <dbReference type="ARBA" id="ARBA00009677"/>
    </source>
</evidence>
<feature type="domain" description="Flagellar basal body rod protein N-terminal" evidence="8">
    <location>
        <begin position="6"/>
        <end position="34"/>
    </location>
</feature>
<dbReference type="InterPro" id="IPR053967">
    <property type="entry name" value="LlgE_F_G-like_D1"/>
</dbReference>
<evidence type="ECO:0000259" key="9">
    <source>
        <dbReference type="Pfam" id="PF06429"/>
    </source>
</evidence>
<evidence type="ECO:0000259" key="10">
    <source>
        <dbReference type="Pfam" id="PF22692"/>
    </source>
</evidence>
<dbReference type="SUPFAM" id="SSF117143">
    <property type="entry name" value="Flagellar hook protein flgE"/>
    <property type="match status" value="1"/>
</dbReference>